<name>A0A699I1H5_TANCI</name>
<keyword evidence="1" id="KW-0808">Transferase</keyword>
<protein>
    <submittedName>
        <fullName evidence="1">RNA-directed DNA polymerase, eukaryota, reverse transcriptase zinc-binding domain protein</fullName>
    </submittedName>
</protein>
<proteinExistence type="predicted"/>
<dbReference type="EMBL" id="BKCJ010228532">
    <property type="protein sequence ID" value="GEY97975.1"/>
    <property type="molecule type" value="Genomic_DNA"/>
</dbReference>
<dbReference type="AlphaFoldDB" id="A0A699I1H5"/>
<evidence type="ECO:0000313" key="1">
    <source>
        <dbReference type="EMBL" id="GEY97975.1"/>
    </source>
</evidence>
<accession>A0A699I1H5</accession>
<reference evidence="1" key="1">
    <citation type="journal article" date="2019" name="Sci. Rep.">
        <title>Draft genome of Tanacetum cinerariifolium, the natural source of mosquito coil.</title>
        <authorList>
            <person name="Yamashiro T."/>
            <person name="Shiraishi A."/>
            <person name="Satake H."/>
            <person name="Nakayama K."/>
        </authorList>
    </citation>
    <scope>NUCLEOTIDE SEQUENCE</scope>
</reference>
<dbReference type="GO" id="GO:0003964">
    <property type="term" value="F:RNA-directed DNA polymerase activity"/>
    <property type="evidence" value="ECO:0007669"/>
    <property type="project" value="UniProtKB-KW"/>
</dbReference>
<comment type="caution">
    <text evidence="1">The sequence shown here is derived from an EMBL/GenBank/DDBJ whole genome shotgun (WGS) entry which is preliminary data.</text>
</comment>
<organism evidence="1">
    <name type="scientific">Tanacetum cinerariifolium</name>
    <name type="common">Dalmatian daisy</name>
    <name type="synonym">Chrysanthemum cinerariifolium</name>
    <dbReference type="NCBI Taxonomy" id="118510"/>
    <lineage>
        <taxon>Eukaryota</taxon>
        <taxon>Viridiplantae</taxon>
        <taxon>Streptophyta</taxon>
        <taxon>Embryophyta</taxon>
        <taxon>Tracheophyta</taxon>
        <taxon>Spermatophyta</taxon>
        <taxon>Magnoliopsida</taxon>
        <taxon>eudicotyledons</taxon>
        <taxon>Gunneridae</taxon>
        <taxon>Pentapetalae</taxon>
        <taxon>asterids</taxon>
        <taxon>campanulids</taxon>
        <taxon>Asterales</taxon>
        <taxon>Asteraceae</taxon>
        <taxon>Asteroideae</taxon>
        <taxon>Anthemideae</taxon>
        <taxon>Anthemidinae</taxon>
        <taxon>Tanacetum</taxon>
    </lineage>
</organism>
<keyword evidence="1" id="KW-0695">RNA-directed DNA polymerase</keyword>
<sequence>MMLVSAMKERMKEADSMIGEVSDKEIKEAMFEIDTNKASSVEKTDSWGWKSMLLIRDVIRNHVWYDIGNGMKASLWYEKWSRDGPLSTIISRKDIYNARLDDNARVAHMIKENHWDWPDGWKEKIEILRKCDISNNLWSKMNNLSFKMDMNFKLHGVVDSLAGRKGKNNIGESRSEEVLFKIICKSVKSKLMAVKVKKSFRTIFVAKEWNLQWRNHYLIAA</sequence>
<gene>
    <name evidence="1" type="ORF">Tci_469949</name>
</gene>
<keyword evidence="1" id="KW-0548">Nucleotidyltransferase</keyword>